<evidence type="ECO:0000313" key="3">
    <source>
        <dbReference type="Proteomes" id="UP000715441"/>
    </source>
</evidence>
<accession>A0ABX1J966</accession>
<keyword evidence="3" id="KW-1185">Reference proteome</keyword>
<dbReference type="RefSeq" id="WP_168519357.1">
    <property type="nucleotide sequence ID" value="NZ_JAAXLS010000022.1"/>
</dbReference>
<comment type="caution">
    <text evidence="2">The sequence shown here is derived from an EMBL/GenBank/DDBJ whole genome shotgun (WGS) entry which is preliminary data.</text>
</comment>
<reference evidence="2 3" key="1">
    <citation type="submission" date="2020-04" db="EMBL/GenBank/DDBJ databases">
        <title>Novel species.</title>
        <authorList>
            <person name="Teo W.F.A."/>
            <person name="Lipun K."/>
            <person name="Srisuk N."/>
            <person name="Duangmal K."/>
        </authorList>
    </citation>
    <scope>NUCLEOTIDE SEQUENCE [LARGE SCALE GENOMIC DNA]</scope>
    <source>
        <strain evidence="2 3">K13G38</strain>
    </source>
</reference>
<proteinExistence type="predicted"/>
<feature type="region of interest" description="Disordered" evidence="1">
    <location>
        <begin position="37"/>
        <end position="129"/>
    </location>
</feature>
<organism evidence="2 3">
    <name type="scientific">Amycolatopsis acididurans</name>
    <dbReference type="NCBI Taxonomy" id="2724524"/>
    <lineage>
        <taxon>Bacteria</taxon>
        <taxon>Bacillati</taxon>
        <taxon>Actinomycetota</taxon>
        <taxon>Actinomycetes</taxon>
        <taxon>Pseudonocardiales</taxon>
        <taxon>Pseudonocardiaceae</taxon>
        <taxon>Amycolatopsis</taxon>
    </lineage>
</organism>
<dbReference type="Proteomes" id="UP000715441">
    <property type="component" value="Unassembled WGS sequence"/>
</dbReference>
<evidence type="ECO:0000313" key="2">
    <source>
        <dbReference type="EMBL" id="NKQ56322.1"/>
    </source>
</evidence>
<sequence length="129" mass="14802">MTGIDRAIEERFAQILAGTRAKAADISDQVEATKQRIAEESRLMREQNERLSKELDERSAARAAAKDDPTAKNEWLKRDSAPQDNTFQFGENEERHTTVSEPPPAPERRGRHARQDFDDDDFSNNSWMK</sequence>
<feature type="compositionally biased region" description="Basic and acidic residues" evidence="1">
    <location>
        <begin position="37"/>
        <end position="81"/>
    </location>
</feature>
<name>A0ABX1J966_9PSEU</name>
<dbReference type="EMBL" id="JAAXLS010000022">
    <property type="protein sequence ID" value="NKQ56322.1"/>
    <property type="molecule type" value="Genomic_DNA"/>
</dbReference>
<protein>
    <submittedName>
        <fullName evidence="2">Uncharacterized protein</fullName>
    </submittedName>
</protein>
<evidence type="ECO:0000256" key="1">
    <source>
        <dbReference type="SAM" id="MobiDB-lite"/>
    </source>
</evidence>
<gene>
    <name evidence="2" type="ORF">HFP15_25930</name>
</gene>